<evidence type="ECO:0000313" key="4">
    <source>
        <dbReference type="Proteomes" id="UP000011648"/>
    </source>
</evidence>
<feature type="compositionally biased region" description="Basic and acidic residues" evidence="1">
    <location>
        <begin position="77"/>
        <end position="95"/>
    </location>
</feature>
<dbReference type="STRING" id="1230458.C484_21463"/>
<organism evidence="3 4">
    <name type="scientific">Natrialba taiwanensis DSM 12281</name>
    <dbReference type="NCBI Taxonomy" id="1230458"/>
    <lineage>
        <taxon>Archaea</taxon>
        <taxon>Methanobacteriati</taxon>
        <taxon>Methanobacteriota</taxon>
        <taxon>Stenosarchaea group</taxon>
        <taxon>Halobacteria</taxon>
        <taxon>Halobacteriales</taxon>
        <taxon>Natrialbaceae</taxon>
        <taxon>Natrialba</taxon>
    </lineage>
</organism>
<keyword evidence="2" id="KW-0472">Membrane</keyword>
<dbReference type="OrthoDB" id="214923at2157"/>
<keyword evidence="2" id="KW-1133">Transmembrane helix</keyword>
<dbReference type="AlphaFoldDB" id="L9ZHW7"/>
<feature type="transmembrane region" description="Helical" evidence="2">
    <location>
        <begin position="27"/>
        <end position="45"/>
    </location>
</feature>
<feature type="compositionally biased region" description="Acidic residues" evidence="1">
    <location>
        <begin position="160"/>
        <end position="186"/>
    </location>
</feature>
<gene>
    <name evidence="3" type="ORF">C484_21463</name>
</gene>
<feature type="compositionally biased region" description="Low complexity" evidence="1">
    <location>
        <begin position="114"/>
        <end position="126"/>
    </location>
</feature>
<feature type="compositionally biased region" description="Acidic residues" evidence="1">
    <location>
        <begin position="127"/>
        <end position="150"/>
    </location>
</feature>
<comment type="caution">
    <text evidence="3">The sequence shown here is derived from an EMBL/GenBank/DDBJ whole genome shotgun (WGS) entry which is preliminary data.</text>
</comment>
<sequence>MGQPAAARIRTELREFWEFYRGYTKTAIHAATAAGLTIFGLLIFIDPWFAAIAIACYVVPPVTLYLLKVNSIWEAGDSERDRRGVKESRRDRVPETDTDAGSAEPETALIHPPSGSDATAGSASGDGDTDTDTDTDSDSDSDDGDTDTDTDSGGNGDTDSNTDDGDTDSDTDTDDGDTDSDSDSDG</sequence>
<evidence type="ECO:0000256" key="2">
    <source>
        <dbReference type="SAM" id="Phobius"/>
    </source>
</evidence>
<dbReference type="PATRIC" id="fig|1230458.4.peg.4327"/>
<feature type="transmembrane region" description="Helical" evidence="2">
    <location>
        <begin position="51"/>
        <end position="73"/>
    </location>
</feature>
<proteinExistence type="predicted"/>
<accession>L9ZHW7</accession>
<feature type="region of interest" description="Disordered" evidence="1">
    <location>
        <begin position="77"/>
        <end position="186"/>
    </location>
</feature>
<keyword evidence="4" id="KW-1185">Reference proteome</keyword>
<evidence type="ECO:0000313" key="3">
    <source>
        <dbReference type="EMBL" id="ELY84758.1"/>
    </source>
</evidence>
<dbReference type="EMBL" id="AOIL01000070">
    <property type="protein sequence ID" value="ELY84758.1"/>
    <property type="molecule type" value="Genomic_DNA"/>
</dbReference>
<protein>
    <submittedName>
        <fullName evidence="3">Uncharacterized protein</fullName>
    </submittedName>
</protein>
<dbReference type="Proteomes" id="UP000011648">
    <property type="component" value="Unassembled WGS sequence"/>
</dbReference>
<dbReference type="RefSeq" id="WP_006827847.1">
    <property type="nucleotide sequence ID" value="NZ_AOIL01000070.1"/>
</dbReference>
<evidence type="ECO:0000256" key="1">
    <source>
        <dbReference type="SAM" id="MobiDB-lite"/>
    </source>
</evidence>
<name>L9ZHW7_9EURY</name>
<keyword evidence="2" id="KW-0812">Transmembrane</keyword>
<reference evidence="3 4" key="1">
    <citation type="journal article" date="2014" name="PLoS Genet.">
        <title>Phylogenetically driven sequencing of extremely halophilic archaea reveals strategies for static and dynamic osmo-response.</title>
        <authorList>
            <person name="Becker E.A."/>
            <person name="Seitzer P.M."/>
            <person name="Tritt A."/>
            <person name="Larsen D."/>
            <person name="Krusor M."/>
            <person name="Yao A.I."/>
            <person name="Wu D."/>
            <person name="Madern D."/>
            <person name="Eisen J.A."/>
            <person name="Darling A.E."/>
            <person name="Facciotti M.T."/>
        </authorList>
    </citation>
    <scope>NUCLEOTIDE SEQUENCE [LARGE SCALE GENOMIC DNA]</scope>
    <source>
        <strain evidence="3 4">DSM 12281</strain>
    </source>
</reference>